<dbReference type="RefSeq" id="WP_108641032.1">
    <property type="nucleotide sequence ID" value="NZ_QCYG01000006.1"/>
</dbReference>
<feature type="transmembrane region" description="Helical" evidence="1">
    <location>
        <begin position="57"/>
        <end position="77"/>
    </location>
</feature>
<organism evidence="2 3">
    <name type="scientific">Thalassorhabdomicrobium marinisediminis</name>
    <dbReference type="NCBI Taxonomy" id="2170577"/>
    <lineage>
        <taxon>Bacteria</taxon>
        <taxon>Pseudomonadati</taxon>
        <taxon>Pseudomonadota</taxon>
        <taxon>Alphaproteobacteria</taxon>
        <taxon>Rhodobacterales</taxon>
        <taxon>Paracoccaceae</taxon>
        <taxon>Thalassorhabdomicrobium</taxon>
    </lineage>
</organism>
<protein>
    <submittedName>
        <fullName evidence="2">Uncharacterized protein</fullName>
    </submittedName>
</protein>
<sequence>MILSRALARRRMAAGVRPSWLAAWGPVAIDAASLLALVALLFAPARALIAAYDPPLWAMVLALFFLVYLPSQFVLILSSLWAAKSRYLDPEGNQS</sequence>
<dbReference type="AlphaFoldDB" id="A0A2T7FVR2"/>
<accession>A0A2T7FVR2</accession>
<comment type="caution">
    <text evidence="2">The sequence shown here is derived from an EMBL/GenBank/DDBJ whole genome shotgun (WGS) entry which is preliminary data.</text>
</comment>
<reference evidence="2 3" key="1">
    <citation type="submission" date="2018-04" db="EMBL/GenBank/DDBJ databases">
        <title>Pelagivirga bohaiensis gen. nov., sp. nov., a bacterium isolated from the Bohai Sea.</title>
        <authorList>
            <person name="Ji X."/>
        </authorList>
    </citation>
    <scope>NUCLEOTIDE SEQUENCE [LARGE SCALE GENOMIC DNA]</scope>
    <source>
        <strain evidence="2 3">BH-SD16</strain>
    </source>
</reference>
<keyword evidence="3" id="KW-1185">Reference proteome</keyword>
<keyword evidence="1" id="KW-0812">Transmembrane</keyword>
<proteinExistence type="predicted"/>
<evidence type="ECO:0000313" key="2">
    <source>
        <dbReference type="EMBL" id="PVA06251.1"/>
    </source>
</evidence>
<gene>
    <name evidence="2" type="ORF">DC363_10075</name>
</gene>
<keyword evidence="1" id="KW-1133">Transmembrane helix</keyword>
<dbReference type="Proteomes" id="UP000244817">
    <property type="component" value="Unassembled WGS sequence"/>
</dbReference>
<keyword evidence="1" id="KW-0472">Membrane</keyword>
<evidence type="ECO:0000256" key="1">
    <source>
        <dbReference type="SAM" id="Phobius"/>
    </source>
</evidence>
<dbReference type="EMBL" id="QCYG01000006">
    <property type="protein sequence ID" value="PVA06251.1"/>
    <property type="molecule type" value="Genomic_DNA"/>
</dbReference>
<name>A0A2T7FVR2_9RHOB</name>
<evidence type="ECO:0000313" key="3">
    <source>
        <dbReference type="Proteomes" id="UP000244817"/>
    </source>
</evidence>
<dbReference type="OrthoDB" id="7652294at2"/>